<keyword evidence="3" id="KW-1185">Reference proteome</keyword>
<dbReference type="OrthoDB" id="16520at2759"/>
<sequence>MSWKCNSGGGGSDGNGGCDAAIVRPSINGSSSHNNRNIQAPPRWTDLHSRVKEMRRTYSQLFVKTPTKIKFRLISDDVLRIYFLLCPGQGREATLFYADLSLSVIGSSSPLSVQEVLDTTNQFIWRRTSREEQLLSERRRCSMWGITHYQLHPETGTLAFPAASTIFYCQHPILPAGAMAPKELPTGKVRLNPQLCPSSPHLMAYSASKDVYIYNTKTNSEYRVSHCHLGTGCLDQDPLSAGVPAYVMQEEFSRYQGYWWQPKTWEAGLHRLLYEEVDESQVLIVQFMSPDQSCPEEFRFPRAGANNATSRLRLAEVSTEGKVLRVLQLVPELELIAPWYQYLVRVGWTPCGQYVWCQLLERRQRRLDLILLPLGLFSQVLSQKEFQFRQHSSTSHDSMRSLNVVSTQPTVQQQNVSLPVSHVHQMHQHQMHQQQHEMHQQDMHQRQHEMLQQEMHQRQHEMHQRQQEMHQQMQQPVFGQSLHQNGPALMPYTILSECNEDSWIDVHCLLYWFKNDESTIRSFVWGSEESGHRHLYFYRVRLAGCGTVQVQHKVALTGGDWSVLSKGLWVDEDRGLVYFMGLRDTPLEQHLYVVSVSEALSRSSWATPHRLTALGYSHTVYLSIESQVFVTRYSSVNFPGSSQVYRICPPEHPGLLVSTRICAELLPHAASEGVRDLLPLVVPDIVPVELSSGPTLYAMLFKPHNFKCDRKYPVVLHIYGGPQVQLVTNSFKGCRHMRMHMLASHEMCVVSIDSRGSDNRGVHFQAHIKNRMGTVEIEDQVEALLILRERFPFLDLERVGVFGWSYGGYLSLMALAQRGDFFKVAVAGAPVVNWAYYDTGYTERYMDTPEHNSTGYKNSSVLSFVKNFPDEEGRLLIVQGVIDENVHFCHTSALIQHLVAAGKPYQLQVYPRERHCLRQLDSNEHFETQLLHFLLKGL</sequence>
<dbReference type="SUPFAM" id="SSF82171">
    <property type="entry name" value="DPP6 N-terminal domain-like"/>
    <property type="match status" value="1"/>
</dbReference>
<evidence type="ECO:0000313" key="3">
    <source>
        <dbReference type="Proteomes" id="UP000694843"/>
    </source>
</evidence>
<dbReference type="AlphaFoldDB" id="A0A8B7NTA1"/>
<dbReference type="GO" id="GO:0008236">
    <property type="term" value="F:serine-type peptidase activity"/>
    <property type="evidence" value="ECO:0007669"/>
    <property type="project" value="InterPro"/>
</dbReference>
<dbReference type="GeneID" id="108672991"/>
<dbReference type="GO" id="GO:0006508">
    <property type="term" value="P:proteolysis"/>
    <property type="evidence" value="ECO:0007669"/>
    <property type="project" value="InterPro"/>
</dbReference>
<dbReference type="OMA" id="VTHMTPQ"/>
<feature type="domain" description="Dipeptidylpeptidase IV N-terminal" evidence="2">
    <location>
        <begin position="493"/>
        <end position="639"/>
    </location>
</feature>
<protein>
    <submittedName>
        <fullName evidence="4">Dipeptidyl peptidase 9</fullName>
    </submittedName>
</protein>
<dbReference type="Gene3D" id="2.140.10.30">
    <property type="entry name" value="Dipeptidylpeptidase IV, N-terminal domain"/>
    <property type="match status" value="2"/>
</dbReference>
<feature type="domain" description="Dipeptidylpeptidase IV N-terminal" evidence="2">
    <location>
        <begin position="182"/>
        <end position="373"/>
    </location>
</feature>
<dbReference type="Pfam" id="PF00930">
    <property type="entry name" value="DPPIV_N"/>
    <property type="match status" value="2"/>
</dbReference>
<evidence type="ECO:0000259" key="2">
    <source>
        <dbReference type="Pfam" id="PF00930"/>
    </source>
</evidence>
<dbReference type="Gene3D" id="3.40.50.1820">
    <property type="entry name" value="alpha/beta hydrolase"/>
    <property type="match status" value="1"/>
</dbReference>
<organism evidence="3 4">
    <name type="scientific">Hyalella azteca</name>
    <name type="common">Amphipod</name>
    <dbReference type="NCBI Taxonomy" id="294128"/>
    <lineage>
        <taxon>Eukaryota</taxon>
        <taxon>Metazoa</taxon>
        <taxon>Ecdysozoa</taxon>
        <taxon>Arthropoda</taxon>
        <taxon>Crustacea</taxon>
        <taxon>Multicrustacea</taxon>
        <taxon>Malacostraca</taxon>
        <taxon>Eumalacostraca</taxon>
        <taxon>Peracarida</taxon>
        <taxon>Amphipoda</taxon>
        <taxon>Senticaudata</taxon>
        <taxon>Talitrida</taxon>
        <taxon>Talitroidea</taxon>
        <taxon>Hyalellidae</taxon>
        <taxon>Hyalella</taxon>
    </lineage>
</organism>
<dbReference type="InterPro" id="IPR001375">
    <property type="entry name" value="Peptidase_S9_cat"/>
</dbReference>
<dbReference type="SUPFAM" id="SSF53474">
    <property type="entry name" value="alpha/beta-Hydrolases"/>
    <property type="match status" value="1"/>
</dbReference>
<evidence type="ECO:0000259" key="1">
    <source>
        <dbReference type="Pfam" id="PF00326"/>
    </source>
</evidence>
<evidence type="ECO:0000313" key="4">
    <source>
        <dbReference type="RefSeq" id="XP_018016246.1"/>
    </source>
</evidence>
<dbReference type="GO" id="GO:0008239">
    <property type="term" value="F:dipeptidyl-peptidase activity"/>
    <property type="evidence" value="ECO:0007669"/>
    <property type="project" value="TreeGrafter"/>
</dbReference>
<dbReference type="RefSeq" id="XP_018016246.1">
    <property type="nucleotide sequence ID" value="XM_018160757.2"/>
</dbReference>
<accession>A0A8B7NTA1</accession>
<dbReference type="Proteomes" id="UP000694843">
    <property type="component" value="Unplaced"/>
</dbReference>
<dbReference type="InterPro" id="IPR029058">
    <property type="entry name" value="AB_hydrolase_fold"/>
</dbReference>
<dbReference type="InterPro" id="IPR050278">
    <property type="entry name" value="Serine_Prot_S9B/DPPIV"/>
</dbReference>
<dbReference type="InterPro" id="IPR002469">
    <property type="entry name" value="Peptidase_S9B_N"/>
</dbReference>
<proteinExistence type="predicted"/>
<reference evidence="4" key="1">
    <citation type="submission" date="2025-08" db="UniProtKB">
        <authorList>
            <consortium name="RefSeq"/>
        </authorList>
    </citation>
    <scope>IDENTIFICATION</scope>
    <source>
        <tissue evidence="4">Whole organism</tissue>
    </source>
</reference>
<dbReference type="PANTHER" id="PTHR11731">
    <property type="entry name" value="PROTEASE FAMILY S9B,C DIPEPTIDYL-PEPTIDASE IV-RELATED"/>
    <property type="match status" value="1"/>
</dbReference>
<dbReference type="KEGG" id="hazt:108672991"/>
<dbReference type="PANTHER" id="PTHR11731:SF193">
    <property type="entry name" value="DIPEPTIDYL PEPTIDASE 9"/>
    <property type="match status" value="1"/>
</dbReference>
<feature type="domain" description="Peptidase S9 prolyl oligopeptidase catalytic" evidence="1">
    <location>
        <begin position="738"/>
        <end position="936"/>
    </location>
</feature>
<name>A0A8B7NTA1_HYAAZ</name>
<dbReference type="Pfam" id="PF00326">
    <property type="entry name" value="Peptidase_S9"/>
    <property type="match status" value="1"/>
</dbReference>
<gene>
    <name evidence="4" type="primary">LOC108672991</name>
</gene>